<reference evidence="4" key="1">
    <citation type="journal article" date="2019" name="Int. J. Syst. Evol. Microbiol.">
        <title>The Global Catalogue of Microorganisms (GCM) 10K type strain sequencing project: providing services to taxonomists for standard genome sequencing and annotation.</title>
        <authorList>
            <consortium name="The Broad Institute Genomics Platform"/>
            <consortium name="The Broad Institute Genome Sequencing Center for Infectious Disease"/>
            <person name="Wu L."/>
            <person name="Ma J."/>
        </authorList>
    </citation>
    <scope>NUCLEOTIDE SEQUENCE [LARGE SCALE GENOMIC DNA]</scope>
    <source>
        <strain evidence="4">JCM 9687</strain>
    </source>
</reference>
<gene>
    <name evidence="3" type="ORF">GCM10020366_22490</name>
</gene>
<evidence type="ECO:0000313" key="4">
    <source>
        <dbReference type="Proteomes" id="UP001500483"/>
    </source>
</evidence>
<name>A0ABP6RMY3_9PSEU</name>
<accession>A0ABP6RMY3</accession>
<feature type="region of interest" description="Disordered" evidence="1">
    <location>
        <begin position="43"/>
        <end position="81"/>
    </location>
</feature>
<comment type="caution">
    <text evidence="3">The sequence shown here is derived from an EMBL/GenBank/DDBJ whole genome shotgun (WGS) entry which is preliminary data.</text>
</comment>
<feature type="compositionally biased region" description="Low complexity" evidence="1">
    <location>
        <begin position="43"/>
        <end position="66"/>
    </location>
</feature>
<keyword evidence="2" id="KW-1133">Transmembrane helix</keyword>
<feature type="transmembrane region" description="Helical" evidence="2">
    <location>
        <begin position="12"/>
        <end position="37"/>
    </location>
</feature>
<dbReference type="EMBL" id="BAAAYK010000038">
    <property type="protein sequence ID" value="GAA3356855.1"/>
    <property type="molecule type" value="Genomic_DNA"/>
</dbReference>
<evidence type="ECO:0008006" key="5">
    <source>
        <dbReference type="Google" id="ProtNLM"/>
    </source>
</evidence>
<evidence type="ECO:0000256" key="1">
    <source>
        <dbReference type="SAM" id="MobiDB-lite"/>
    </source>
</evidence>
<proteinExistence type="predicted"/>
<sequence>MTAPPSSARRVAFAGLIGTTIEWFDFFIYGTAAALVFNRLSSPSSNRCSAPSPRSRPSPSGSSRGRWAGCCSRTTGTGTGGNRCWSRRCC</sequence>
<protein>
    <recommendedName>
        <fullName evidence="5">MFS transporter</fullName>
    </recommendedName>
</protein>
<keyword evidence="2" id="KW-0472">Membrane</keyword>
<keyword evidence="2" id="KW-0812">Transmembrane</keyword>
<keyword evidence="4" id="KW-1185">Reference proteome</keyword>
<evidence type="ECO:0000313" key="3">
    <source>
        <dbReference type="EMBL" id="GAA3356855.1"/>
    </source>
</evidence>
<evidence type="ECO:0000256" key="2">
    <source>
        <dbReference type="SAM" id="Phobius"/>
    </source>
</evidence>
<dbReference type="Proteomes" id="UP001500483">
    <property type="component" value="Unassembled WGS sequence"/>
</dbReference>
<organism evidence="3 4">
    <name type="scientific">Saccharopolyspora gregorii</name>
    <dbReference type="NCBI Taxonomy" id="33914"/>
    <lineage>
        <taxon>Bacteria</taxon>
        <taxon>Bacillati</taxon>
        <taxon>Actinomycetota</taxon>
        <taxon>Actinomycetes</taxon>
        <taxon>Pseudonocardiales</taxon>
        <taxon>Pseudonocardiaceae</taxon>
        <taxon>Saccharopolyspora</taxon>
    </lineage>
</organism>